<dbReference type="RefSeq" id="WP_120799069.1">
    <property type="nucleotide sequence ID" value="NZ_RBXL01000001.1"/>
</dbReference>
<comment type="caution">
    <text evidence="1">The sequence shown here is derived from an EMBL/GenBank/DDBJ whole genome shotgun (WGS) entry which is preliminary data.</text>
</comment>
<keyword evidence="2" id="KW-1185">Reference proteome</keyword>
<gene>
    <name evidence="1" type="ORF">BDD21_4593</name>
</gene>
<dbReference type="Proteomes" id="UP000274556">
    <property type="component" value="Unassembled WGS sequence"/>
</dbReference>
<evidence type="ECO:0000313" key="1">
    <source>
        <dbReference type="EMBL" id="RKT47044.1"/>
    </source>
</evidence>
<accession>A0A495VCQ7</accession>
<dbReference type="EMBL" id="RBXL01000001">
    <property type="protein sequence ID" value="RKT47044.1"/>
    <property type="molecule type" value="Genomic_DNA"/>
</dbReference>
<evidence type="ECO:0000313" key="2">
    <source>
        <dbReference type="Proteomes" id="UP000274556"/>
    </source>
</evidence>
<name>A0A495VCQ7_9GAMM</name>
<organism evidence="1 2">
    <name type="scientific">Thiocapsa rosea</name>
    <dbReference type="NCBI Taxonomy" id="69360"/>
    <lineage>
        <taxon>Bacteria</taxon>
        <taxon>Pseudomonadati</taxon>
        <taxon>Pseudomonadota</taxon>
        <taxon>Gammaproteobacteria</taxon>
        <taxon>Chromatiales</taxon>
        <taxon>Chromatiaceae</taxon>
        <taxon>Thiocapsa</taxon>
    </lineage>
</organism>
<proteinExistence type="predicted"/>
<dbReference type="AlphaFoldDB" id="A0A495VCQ7"/>
<protein>
    <submittedName>
        <fullName evidence="1">Uncharacterized protein</fullName>
    </submittedName>
</protein>
<dbReference type="OrthoDB" id="765072at2"/>
<reference evidence="1 2" key="1">
    <citation type="submission" date="2018-10" db="EMBL/GenBank/DDBJ databases">
        <title>Genomic Encyclopedia of Archaeal and Bacterial Type Strains, Phase II (KMG-II): from individual species to whole genera.</title>
        <authorList>
            <person name="Goeker M."/>
        </authorList>
    </citation>
    <scope>NUCLEOTIDE SEQUENCE [LARGE SCALE GENOMIC DNA]</scope>
    <source>
        <strain evidence="1 2">DSM 235</strain>
    </source>
</reference>
<sequence>MNHKSFSAFMEQVVLPKLAADPAQTRLDGQTSGGNREPAGFFWHQNKLWRVHADSHFEPLIMAYGALTAKPAEDPFIASATGSGKRHCLVLIEKLQQQLCKPRFKHLYIYEV</sequence>